<evidence type="ECO:0000256" key="3">
    <source>
        <dbReference type="ARBA" id="ARBA00022801"/>
    </source>
</evidence>
<comment type="caution">
    <text evidence="7">The sequence shown here is derived from an EMBL/GenBank/DDBJ whole genome shotgun (WGS) entry which is preliminary data.</text>
</comment>
<gene>
    <name evidence="7" type="ORF">D3P09_19350</name>
</gene>
<dbReference type="InterPro" id="IPR051929">
    <property type="entry name" value="VirAsm_ModProt"/>
</dbReference>
<organism evidence="7 8">
    <name type="scientific">Paenibacillus pinisoli</name>
    <dbReference type="NCBI Taxonomy" id="1276110"/>
    <lineage>
        <taxon>Bacteria</taxon>
        <taxon>Bacillati</taxon>
        <taxon>Bacillota</taxon>
        <taxon>Bacilli</taxon>
        <taxon>Bacillales</taxon>
        <taxon>Paenibacillaceae</taxon>
        <taxon>Paenibacillus</taxon>
    </lineage>
</organism>
<dbReference type="PANTHER" id="PTHR34858">
    <property type="entry name" value="CYSO-CYSTEINE PEPTIDASE"/>
    <property type="match status" value="1"/>
</dbReference>
<dbReference type="CDD" id="cd08070">
    <property type="entry name" value="MPN_like"/>
    <property type="match status" value="1"/>
</dbReference>
<accession>A0A3A6PDR0</accession>
<evidence type="ECO:0000313" key="7">
    <source>
        <dbReference type="EMBL" id="RJX38220.1"/>
    </source>
</evidence>
<reference evidence="7 8" key="1">
    <citation type="submission" date="2018-09" db="EMBL/GenBank/DDBJ databases">
        <title>Paenibacillus aracenensis nov. sp. isolated from a cave in southern Spain.</title>
        <authorList>
            <person name="Jurado V."/>
            <person name="Gutierrez-Patricio S."/>
            <person name="Gonzalez-Pimentel J.L."/>
            <person name="Miller A.Z."/>
            <person name="Laiz L."/>
            <person name="Saiz-Jimenez C."/>
        </authorList>
    </citation>
    <scope>NUCLEOTIDE SEQUENCE [LARGE SCALE GENOMIC DNA]</scope>
    <source>
        <strain evidence="7 8">JCM 19203</strain>
    </source>
</reference>
<evidence type="ECO:0000259" key="6">
    <source>
        <dbReference type="Pfam" id="PF14464"/>
    </source>
</evidence>
<dbReference type="SUPFAM" id="SSF102712">
    <property type="entry name" value="JAB1/MPN domain"/>
    <property type="match status" value="1"/>
</dbReference>
<dbReference type="GO" id="GO:0008235">
    <property type="term" value="F:metalloexopeptidase activity"/>
    <property type="evidence" value="ECO:0007669"/>
    <property type="project" value="TreeGrafter"/>
</dbReference>
<dbReference type="Gene3D" id="3.40.140.10">
    <property type="entry name" value="Cytidine Deaminase, domain 2"/>
    <property type="match status" value="1"/>
</dbReference>
<evidence type="ECO:0000256" key="1">
    <source>
        <dbReference type="ARBA" id="ARBA00022670"/>
    </source>
</evidence>
<dbReference type="AlphaFoldDB" id="A0A3A6PDR0"/>
<protein>
    <submittedName>
        <fullName evidence="7">M67 family peptidase</fullName>
    </submittedName>
</protein>
<evidence type="ECO:0000256" key="2">
    <source>
        <dbReference type="ARBA" id="ARBA00022723"/>
    </source>
</evidence>
<keyword evidence="5" id="KW-0482">Metalloprotease</keyword>
<dbReference type="InterPro" id="IPR028090">
    <property type="entry name" value="JAB_dom_prok"/>
</dbReference>
<evidence type="ECO:0000256" key="4">
    <source>
        <dbReference type="ARBA" id="ARBA00022833"/>
    </source>
</evidence>
<keyword evidence="2" id="KW-0479">Metal-binding</keyword>
<feature type="domain" description="JAB" evidence="6">
    <location>
        <begin position="15"/>
        <end position="121"/>
    </location>
</feature>
<evidence type="ECO:0000313" key="8">
    <source>
        <dbReference type="Proteomes" id="UP000267798"/>
    </source>
</evidence>
<name>A0A3A6PDR0_9BACL</name>
<dbReference type="OrthoDB" id="9802958at2"/>
<proteinExistence type="predicted"/>
<dbReference type="Pfam" id="PF14464">
    <property type="entry name" value="Prok-JAB"/>
    <property type="match status" value="1"/>
</dbReference>
<dbReference type="Proteomes" id="UP000267798">
    <property type="component" value="Unassembled WGS sequence"/>
</dbReference>
<keyword evidence="1" id="KW-0645">Protease</keyword>
<keyword evidence="4" id="KW-0862">Zinc</keyword>
<dbReference type="GO" id="GO:0006508">
    <property type="term" value="P:proteolysis"/>
    <property type="evidence" value="ECO:0007669"/>
    <property type="project" value="UniProtKB-KW"/>
</dbReference>
<evidence type="ECO:0000256" key="5">
    <source>
        <dbReference type="ARBA" id="ARBA00023049"/>
    </source>
</evidence>
<keyword evidence="8" id="KW-1185">Reference proteome</keyword>
<dbReference type="PANTHER" id="PTHR34858:SF1">
    <property type="entry name" value="CYSO-CYSTEINE PEPTIDASE"/>
    <property type="match status" value="1"/>
</dbReference>
<keyword evidence="3" id="KW-0378">Hydrolase</keyword>
<dbReference type="EMBL" id="QXQB01000004">
    <property type="protein sequence ID" value="RJX38220.1"/>
    <property type="molecule type" value="Genomic_DNA"/>
</dbReference>
<dbReference type="GO" id="GO:0008270">
    <property type="term" value="F:zinc ion binding"/>
    <property type="evidence" value="ECO:0007669"/>
    <property type="project" value="TreeGrafter"/>
</dbReference>
<sequence>MAMAGNMITKLPITAAAYQELLAICERIYPYEACGLLACSDGGDTIDIVLPIQNVHEHPEDSFAFHPVEWTNTFFGMQKNRQQLAGFFHSHPHSHAQPSARDYAGFPPAQGMSCWIVSLQERDRPVIEPYRMQDGRFEPIPLVLA</sequence>